<accession>A0AAD4QIN9</accession>
<evidence type="ECO:0000313" key="1">
    <source>
        <dbReference type="EMBL" id="KAI0289692.1"/>
    </source>
</evidence>
<proteinExistence type="predicted"/>
<reference evidence="1" key="1">
    <citation type="journal article" date="2022" name="New Phytol.">
        <title>Evolutionary transition to the ectomycorrhizal habit in the genomes of a hyperdiverse lineage of mushroom-forming fungi.</title>
        <authorList>
            <person name="Looney B."/>
            <person name="Miyauchi S."/>
            <person name="Morin E."/>
            <person name="Drula E."/>
            <person name="Courty P.E."/>
            <person name="Kohler A."/>
            <person name="Kuo A."/>
            <person name="LaButti K."/>
            <person name="Pangilinan J."/>
            <person name="Lipzen A."/>
            <person name="Riley R."/>
            <person name="Andreopoulos W."/>
            <person name="He G."/>
            <person name="Johnson J."/>
            <person name="Nolan M."/>
            <person name="Tritt A."/>
            <person name="Barry K.W."/>
            <person name="Grigoriev I.V."/>
            <person name="Nagy L.G."/>
            <person name="Hibbett D."/>
            <person name="Henrissat B."/>
            <person name="Matheny P.B."/>
            <person name="Labbe J."/>
            <person name="Martin F.M."/>
        </authorList>
    </citation>
    <scope>NUCLEOTIDE SEQUENCE</scope>
    <source>
        <strain evidence="1">BPL690</strain>
    </source>
</reference>
<gene>
    <name evidence="1" type="ORF">B0F90DRAFT_1792033</name>
</gene>
<sequence>NQLAWLGDGQTYNEKVGKGDHQFFFFCVLLNDMTATGGGEASLFSFFLQLHGIWMKTSWIICLVSVSTCNGCHFPGKLT</sequence>
<organism evidence="1 2">
    <name type="scientific">Multifurca ochricompacta</name>
    <dbReference type="NCBI Taxonomy" id="376703"/>
    <lineage>
        <taxon>Eukaryota</taxon>
        <taxon>Fungi</taxon>
        <taxon>Dikarya</taxon>
        <taxon>Basidiomycota</taxon>
        <taxon>Agaricomycotina</taxon>
        <taxon>Agaricomycetes</taxon>
        <taxon>Russulales</taxon>
        <taxon>Russulaceae</taxon>
        <taxon>Multifurca</taxon>
    </lineage>
</organism>
<name>A0AAD4QIN9_9AGAM</name>
<dbReference type="Proteomes" id="UP001203297">
    <property type="component" value="Unassembled WGS sequence"/>
</dbReference>
<dbReference type="AlphaFoldDB" id="A0AAD4QIN9"/>
<protein>
    <submittedName>
        <fullName evidence="1">Uncharacterized protein</fullName>
    </submittedName>
</protein>
<comment type="caution">
    <text evidence="1">The sequence shown here is derived from an EMBL/GenBank/DDBJ whole genome shotgun (WGS) entry which is preliminary data.</text>
</comment>
<keyword evidence="2" id="KW-1185">Reference proteome</keyword>
<dbReference type="EMBL" id="WTXG01000286">
    <property type="protein sequence ID" value="KAI0289692.1"/>
    <property type="molecule type" value="Genomic_DNA"/>
</dbReference>
<evidence type="ECO:0000313" key="2">
    <source>
        <dbReference type="Proteomes" id="UP001203297"/>
    </source>
</evidence>
<feature type="non-terminal residue" evidence="1">
    <location>
        <position position="1"/>
    </location>
</feature>